<dbReference type="InterPro" id="IPR001599">
    <property type="entry name" value="Macroglobln_a2"/>
</dbReference>
<evidence type="ECO:0000256" key="3">
    <source>
        <dbReference type="SAM" id="SignalP"/>
    </source>
</evidence>
<keyword evidence="7" id="KW-1185">Reference proteome</keyword>
<dbReference type="GO" id="GO:0004866">
    <property type="term" value="F:endopeptidase inhibitor activity"/>
    <property type="evidence" value="ECO:0007669"/>
    <property type="project" value="InterPro"/>
</dbReference>
<feature type="signal peptide" evidence="3">
    <location>
        <begin position="1"/>
        <end position="21"/>
    </location>
</feature>
<feature type="domain" description="Alpha-2-macroglobulin bait region" evidence="4">
    <location>
        <begin position="1019"/>
        <end position="1202"/>
    </location>
</feature>
<dbReference type="PANTHER" id="PTHR40094">
    <property type="entry name" value="ALPHA-2-MACROGLOBULIN HOMOLOG"/>
    <property type="match status" value="1"/>
</dbReference>
<evidence type="ECO:0000259" key="5">
    <source>
        <dbReference type="SMART" id="SM01360"/>
    </source>
</evidence>
<keyword evidence="3" id="KW-0732">Signal</keyword>
<gene>
    <name evidence="6" type="ORF">SAMN05660284_01951</name>
</gene>
<protein>
    <recommendedName>
        <fullName evidence="8">Alpha-2-macroglobulin</fullName>
    </recommendedName>
</protein>
<dbReference type="Pfam" id="PF17973">
    <property type="entry name" value="bMG10"/>
    <property type="match status" value="1"/>
</dbReference>
<dbReference type="Pfam" id="PF11974">
    <property type="entry name" value="bMG3"/>
    <property type="match status" value="1"/>
</dbReference>
<reference evidence="7" key="1">
    <citation type="submission" date="2016-10" db="EMBL/GenBank/DDBJ databases">
        <authorList>
            <person name="Varghese N."/>
            <person name="Submissions S."/>
        </authorList>
    </citation>
    <scope>NUCLEOTIDE SEQUENCE [LARGE SCALE GENOMIC DNA]</scope>
    <source>
        <strain evidence="7">DSM 6150</strain>
    </source>
</reference>
<feature type="domain" description="Alpha-2-macroglobulin" evidence="5">
    <location>
        <begin position="1260"/>
        <end position="1350"/>
    </location>
</feature>
<dbReference type="SMART" id="SM01360">
    <property type="entry name" value="A2M"/>
    <property type="match status" value="1"/>
</dbReference>
<dbReference type="Proteomes" id="UP000242869">
    <property type="component" value="Unassembled WGS sequence"/>
</dbReference>
<dbReference type="InterPro" id="IPR002890">
    <property type="entry name" value="MG2"/>
</dbReference>
<comment type="similarity">
    <text evidence="1">Belongs to the protease inhibitor I39 (alpha-2-macroglobulin) family. Bacterial alpha-2-macroglobulin subfamily.</text>
</comment>
<feature type="chain" id="PRO_5017301765" description="Alpha-2-macroglobulin" evidence="3">
    <location>
        <begin position="22"/>
        <end position="1959"/>
    </location>
</feature>
<evidence type="ECO:0000259" key="4">
    <source>
        <dbReference type="SMART" id="SM01359"/>
    </source>
</evidence>
<dbReference type="OrthoDB" id="9767116at2"/>
<dbReference type="EMBL" id="FOVE01000014">
    <property type="protein sequence ID" value="SFN64538.1"/>
    <property type="molecule type" value="Genomic_DNA"/>
</dbReference>
<accession>A0A1I5AQ15</accession>
<dbReference type="RefSeq" id="WP_091195302.1">
    <property type="nucleotide sequence ID" value="NZ_FOVE01000014.1"/>
</dbReference>
<dbReference type="SMART" id="SM01359">
    <property type="entry name" value="A2M_N_2"/>
    <property type="match status" value="1"/>
</dbReference>
<evidence type="ECO:0000313" key="6">
    <source>
        <dbReference type="EMBL" id="SFN64538.1"/>
    </source>
</evidence>
<dbReference type="STRING" id="83765.SAMN05660284_01951"/>
<feature type="region of interest" description="Disordered" evidence="2">
    <location>
        <begin position="802"/>
        <end position="830"/>
    </location>
</feature>
<evidence type="ECO:0000256" key="2">
    <source>
        <dbReference type="SAM" id="MobiDB-lite"/>
    </source>
</evidence>
<evidence type="ECO:0000256" key="1">
    <source>
        <dbReference type="ARBA" id="ARBA00010556"/>
    </source>
</evidence>
<dbReference type="InterPro" id="IPR051802">
    <property type="entry name" value="YfhM-like"/>
</dbReference>
<dbReference type="Pfam" id="PF01835">
    <property type="entry name" value="MG2"/>
    <property type="match status" value="1"/>
</dbReference>
<dbReference type="SUPFAM" id="SSF48239">
    <property type="entry name" value="Terpenoid cyclases/Protein prenyltransferases"/>
    <property type="match status" value="1"/>
</dbReference>
<dbReference type="Gene3D" id="1.50.10.20">
    <property type="match status" value="1"/>
</dbReference>
<dbReference type="InterPro" id="IPR011625">
    <property type="entry name" value="A2M_N_BRD"/>
</dbReference>
<evidence type="ECO:0000313" key="7">
    <source>
        <dbReference type="Proteomes" id="UP000242869"/>
    </source>
</evidence>
<dbReference type="Pfam" id="PF00207">
    <property type="entry name" value="A2M"/>
    <property type="match status" value="1"/>
</dbReference>
<name>A0A1I5AQ15_9NEIS</name>
<dbReference type="Pfam" id="PF07703">
    <property type="entry name" value="A2M_BRD"/>
    <property type="match status" value="1"/>
</dbReference>
<dbReference type="InterPro" id="IPR008930">
    <property type="entry name" value="Terpenoid_cyclase/PrenylTrfase"/>
</dbReference>
<dbReference type="PANTHER" id="PTHR40094:SF1">
    <property type="entry name" value="UBIQUITIN DOMAIN-CONTAINING PROTEIN"/>
    <property type="match status" value="1"/>
</dbReference>
<proteinExistence type="inferred from homology"/>
<dbReference type="InterPro" id="IPR041246">
    <property type="entry name" value="Bact_MG10"/>
</dbReference>
<dbReference type="InterPro" id="IPR021868">
    <property type="entry name" value="Alpha_2_Macroglob_MG3"/>
</dbReference>
<organism evidence="6 7">
    <name type="scientific">Formivibrio citricus</name>
    <dbReference type="NCBI Taxonomy" id="83765"/>
    <lineage>
        <taxon>Bacteria</taxon>
        <taxon>Pseudomonadati</taxon>
        <taxon>Pseudomonadota</taxon>
        <taxon>Betaproteobacteria</taxon>
        <taxon>Neisseriales</taxon>
        <taxon>Chitinibacteraceae</taxon>
        <taxon>Formivibrio</taxon>
    </lineage>
</organism>
<sequence length="1959" mass="214770">MRPRLALLSTAFALTIQPGFAARISSLTPQGEVAQVRQLVTRFDEAMVRFGDPKAPAPLTVECSDAKAAQGQGRWLDDKRWVFDFTRDLPPGVKCSAKPVSGLKSLAGNTLQGPGEYRFNTGGPYVTHTRPYDGATIDEEQIFILQLNGPVKAESLQANVWCQAKGVGERIPVQLVDGSDRKALLDRFRLNKEAERVAMARCQQKLPAGAAMQLVFGQGVATPSGVINKIEKRFSFTVREPFKATFSCERENANAPCIPLRPITLQFNATISRKQAEGIVLKTPEGKFKPFLDKREESDSLTSVQFKPPFPESVEISVELPKNFKDEMGRPLVNADQFPLKSRTGTMPPLAKFAAAPFGIVERFAEKDMPPLLPVTLRSVEASLGIKNLHASRASDLKISSDAEIIRWFKLVHRLHERSYSKKTLSEIMAGKGSDNEGEGDPKKLVETRTVSLLKKEKTAQSIALPKPEQGDKRPFEVVGIPLQQPGFHVVEIESPMLGKALLERNASMYVRTSVLVTNLGVHFKRGRENAAVWVTTLDKGRPVANAEVRISNCNGDELASGKTDAQGVAFIDKPLPEPRSCPGMNGFFVSARAKDAKGVEDMAFTLSDWNKGIESWRFNVSTDYSLKPTLRSHTVLDRTLLRAGETLSMKHFVRAETGKGFALPTSFPDKVIIEHVGSGTRYQLPLTWRNTASGGKSAASSFTVPPAAKLGQYEVRLPQRSDDGYGSGSVIFRVEEFRLPVLEGKIAPAGGAKAAPLVNVKEAPLDVQVNYISGGGAANLAVRVSALVRAKSLMLPDYPGFSFTPPSESRRGGEEEASDEESRDPEQKLVADKLPLTLDKNGTGKLKLTALPKVKTPKELLLEASFSDPNGEVQTIRSLATLWPAGVIAGIKADSWVSVRSKLQLQAIALDLNGKPQADVPLEIRAQAKVTTTNRKRMVGGFYSYDSKTETKDLGKLCSGNSDSRGLLLCEVKLEDAGNIDLVVVARDKSGNATSSATSVWVTKRGELWFGGENHDRMDVLPEKPAYKPGETARFQVRMPFRRATALVSIEREGIMETQVVEISGDDPTISLKIKPEWGPNVFVSVLAIRGRVEHVPWYSFFTWGWKKPVEWWKAFRDEGEEYAPPTAMVDLAKPAFKLGVAEIRVDSPEYKLDVDVKADKESYPIRSKAKVRIRVKLPDGSPAANGEIALAAVDQALLELMPNSTWNILDALLQKRSWGVETATAQSEIIGRRHYGKKAVPAGGGGGKAPTRELLDTLLLWKSDVQLDANGEATVEVPLNDAITSFKIVAIADHGVSRFGTGQTTIRATQDLQVISGLPPLVREDDQFRAQITLRNSTQRAMKVEARGRGPVELKSQTVDIPAGEAREIAWPITVPANLGQALSGELVWNIEAREIGGGNVADRLKVTQKLVPAIPVTVQQATLIRLDGNLKYPVQQPADGLPGHGGLRLALQPRLAEGLPAVRDWFIRYPFVCLEQKTSKAVGLRDPKLWQTVVNQLPTYLDSDGLASYFPPRDGETRSGSDILTAYLLSATDEARKLGLNYPIPPAVREQMETALVNFIEGRIKREHWSPAKDLDVRKLAALEALSRSGKVEPRLLGSITLTPNQWPTSAVIDWYAVLLRTPNLPQREARLNEAEQILRSRLSYQGTRLGFSTEKNDYWWWLMVNGDVNAARLLALVLELPQWQDEVPRLVTGMIGRQRNGTWHTTTANLWGGLALERFSQKFESVPVAGTTRAILETGKASGSVDWSRVAKVTPAEGTGPAVIGSNPTLKNNTIALPWPAKADNLLVQHAGSGKPWLTVQSTAAVQLKQPFASGYRVKKTVAAIEQATKGQYTRGDVLRVSLEVDAQTDMTWVVVSDPIPAGATLLGSGLGRDSEIATQGEKREGWAWPAFEERSFEGYRAYYGYVPKGSFKVEYTVRLNNAGEFNLPPTRVEAMYAPEMFGETPNAKMKVGVK</sequence>
<evidence type="ECO:0008006" key="8">
    <source>
        <dbReference type="Google" id="ProtNLM"/>
    </source>
</evidence>